<reference evidence="1 2" key="1">
    <citation type="journal article" date="2013" name="Nat. Biotechnol.">
        <title>Genome sequences of rare, uncultured bacteria obtained by differential coverage binning of multiple metagenomes.</title>
        <authorList>
            <person name="Albertsen M."/>
            <person name="Hugenholtz P."/>
            <person name="Skarshewski A."/>
            <person name="Nielsen K.L."/>
            <person name="Tyson G.W."/>
            <person name="Nielsen P.H."/>
        </authorList>
    </citation>
    <scope>NUCLEOTIDE SEQUENCE [LARGE SCALE GENOMIC DNA]</scope>
    <source>
        <strain evidence="1">TM71</strain>
    </source>
</reference>
<dbReference type="STRING" id="1332188.L336_0156"/>
<accession>R4PXE9</accession>
<name>R4PXE9_9BACT</name>
<protein>
    <submittedName>
        <fullName evidence="1">Uncharacterized protein</fullName>
    </submittedName>
</protein>
<keyword evidence="2" id="KW-1185">Reference proteome</keyword>
<proteinExistence type="predicted"/>
<dbReference type="EMBL" id="CP005957">
    <property type="protein sequence ID" value="AGL61866.1"/>
    <property type="molecule type" value="Genomic_DNA"/>
</dbReference>
<dbReference type="AlphaFoldDB" id="R4PXE9"/>
<dbReference type="HOGENOM" id="CLU_873434_0_0_0"/>
<dbReference type="Proteomes" id="UP000013893">
    <property type="component" value="Chromosome"/>
</dbReference>
<gene>
    <name evidence="1" type="ORF">L336_0156</name>
</gene>
<evidence type="ECO:0000313" key="1">
    <source>
        <dbReference type="EMBL" id="AGL61866.1"/>
    </source>
</evidence>
<sequence length="318" mass="36694">MMKKLKKLLTNRNNYVDTSLITALQSCSDKPPVKLIEHCNSLNNSYKKQNYTTVAIVIRGVLDYIPTIFGFANTTQVYSELQGKRTFKDALKQLDQASRNLADDGLHSPARKDETLKVSKLTVDNLQGNLAIVLSETAAQLRTKDLRDDGNAKLDEQRAVKPKRQKSQLETFEDYIVSKQWTEQELDGDTVWICETDNLYQIHSKGDYDEFSEPWTQVYPDSRGSGKHSVDLVYAGTIIKRFTFIYCDGGRISVVMPELYIAPEHRYPQRKFKEDDKDYREYIWEKDSLKFKLMMLIGSFYIYNTPEGVAKHSNIQIK</sequence>
<dbReference type="KEGG" id="saal:L336_0156"/>
<organism evidence="1 2">
    <name type="scientific">Candidatus Saccharimonas aalborgensis</name>
    <dbReference type="NCBI Taxonomy" id="1332188"/>
    <lineage>
        <taxon>Bacteria</taxon>
        <taxon>Candidatus Saccharimonadota</taxon>
        <taxon>Candidatus Saccharimonadia</taxon>
        <taxon>Candidatus Saccharimonadales</taxon>
        <taxon>Candidatus Saccharimonadaceae</taxon>
        <taxon>Candidatus Saccharimonas</taxon>
    </lineage>
</organism>
<evidence type="ECO:0000313" key="2">
    <source>
        <dbReference type="Proteomes" id="UP000013893"/>
    </source>
</evidence>